<evidence type="ECO:0000313" key="4">
    <source>
        <dbReference type="EMBL" id="KAF7258135.1"/>
    </source>
</evidence>
<dbReference type="PROSITE" id="PS50068">
    <property type="entry name" value="LDLRA_2"/>
    <property type="match status" value="1"/>
</dbReference>
<dbReference type="CDD" id="cd00112">
    <property type="entry name" value="LDLa"/>
    <property type="match status" value="1"/>
</dbReference>
<dbReference type="InterPro" id="IPR036055">
    <property type="entry name" value="LDL_receptor-like_sf"/>
</dbReference>
<name>A0A8S9YT10_9TREM</name>
<accession>A0A8S9YT10</accession>
<evidence type="ECO:0000313" key="5">
    <source>
        <dbReference type="Proteomes" id="UP000822476"/>
    </source>
</evidence>
<keyword evidence="3" id="KW-0732">Signal</keyword>
<dbReference type="SUPFAM" id="SSF57424">
    <property type="entry name" value="LDL receptor-like module"/>
    <property type="match status" value="1"/>
</dbReference>
<organism evidence="4 5">
    <name type="scientific">Paragonimus skrjabini miyazakii</name>
    <dbReference type="NCBI Taxonomy" id="59628"/>
    <lineage>
        <taxon>Eukaryota</taxon>
        <taxon>Metazoa</taxon>
        <taxon>Spiralia</taxon>
        <taxon>Lophotrochozoa</taxon>
        <taxon>Platyhelminthes</taxon>
        <taxon>Trematoda</taxon>
        <taxon>Digenea</taxon>
        <taxon>Plagiorchiida</taxon>
        <taxon>Troglotremata</taxon>
        <taxon>Troglotrematidae</taxon>
        <taxon>Paragonimus</taxon>
    </lineage>
</organism>
<evidence type="ECO:0000256" key="2">
    <source>
        <dbReference type="PROSITE-ProRule" id="PRU00124"/>
    </source>
</evidence>
<dbReference type="SMART" id="SM00192">
    <property type="entry name" value="LDLa"/>
    <property type="match status" value="1"/>
</dbReference>
<evidence type="ECO:0000256" key="3">
    <source>
        <dbReference type="SAM" id="SignalP"/>
    </source>
</evidence>
<dbReference type="AlphaFoldDB" id="A0A8S9YT10"/>
<dbReference type="Gene3D" id="2.40.128.620">
    <property type="match status" value="1"/>
</dbReference>
<reference evidence="4" key="1">
    <citation type="submission" date="2019-07" db="EMBL/GenBank/DDBJ databases">
        <title>Annotation for the trematode Paragonimus miyazaki's.</title>
        <authorList>
            <person name="Choi Y.-J."/>
        </authorList>
    </citation>
    <scope>NUCLEOTIDE SEQUENCE</scope>
    <source>
        <strain evidence="4">Japan</strain>
    </source>
</reference>
<sequence>MLAYLCTVILLVLNPSASFKLTITPDRAAKLPDDEVIFNCQSDDETIKPQFRLNLEGPQFYPPRMQVIHLNNMSTSLRLHSLSERQDQLQIICFHGTTEHTALLNVLRTCNDTQMSCGSSKECFLPEKACDGKPDCTGSHDERKVMCPGVRIEGNVSLAGKLVTFVDQLLDITSDRHLKLVSDLCSQVDTVLRLQKSMSGVSNICHMKELHSATSLAVIELHMNRSTLDDFGVSYKSHQFYERIPATFKVLKDDQTKYMFRDAFVIHGKLKQETFPVGVGLAHQPSHLVFLALVIFVKIPLF</sequence>
<evidence type="ECO:0008006" key="6">
    <source>
        <dbReference type="Google" id="ProtNLM"/>
    </source>
</evidence>
<proteinExistence type="predicted"/>
<comment type="caution">
    <text evidence="4">The sequence shown here is derived from an EMBL/GenBank/DDBJ whole genome shotgun (WGS) entry which is preliminary data.</text>
</comment>
<protein>
    <recommendedName>
        <fullName evidence="6">Hemoglobin linker chain</fullName>
    </recommendedName>
</protein>
<dbReference type="Proteomes" id="UP000822476">
    <property type="component" value="Unassembled WGS sequence"/>
</dbReference>
<comment type="caution">
    <text evidence="2">Lacks conserved residue(s) required for the propagation of feature annotation.</text>
</comment>
<evidence type="ECO:0000256" key="1">
    <source>
        <dbReference type="ARBA" id="ARBA00023157"/>
    </source>
</evidence>
<feature type="chain" id="PRO_5035795692" description="Hemoglobin linker chain" evidence="3">
    <location>
        <begin position="19"/>
        <end position="302"/>
    </location>
</feature>
<dbReference type="OrthoDB" id="5958943at2759"/>
<keyword evidence="5" id="KW-1185">Reference proteome</keyword>
<keyword evidence="1" id="KW-1015">Disulfide bond</keyword>
<feature type="signal peptide" evidence="3">
    <location>
        <begin position="1"/>
        <end position="18"/>
    </location>
</feature>
<gene>
    <name evidence="4" type="ORF">EG68_04547</name>
</gene>
<dbReference type="EMBL" id="JTDE01001920">
    <property type="protein sequence ID" value="KAF7258135.1"/>
    <property type="molecule type" value="Genomic_DNA"/>
</dbReference>
<dbReference type="InterPro" id="IPR002172">
    <property type="entry name" value="LDrepeatLR_classA_rpt"/>
</dbReference>